<name>A0A9P5NK28_GYMJU</name>
<reference evidence="1" key="1">
    <citation type="submission" date="2020-11" db="EMBL/GenBank/DDBJ databases">
        <authorList>
            <consortium name="DOE Joint Genome Institute"/>
            <person name="Ahrendt S."/>
            <person name="Riley R."/>
            <person name="Andreopoulos W."/>
            <person name="LaButti K."/>
            <person name="Pangilinan J."/>
            <person name="Ruiz-duenas F.J."/>
            <person name="Barrasa J.M."/>
            <person name="Sanchez-Garcia M."/>
            <person name="Camarero S."/>
            <person name="Miyauchi S."/>
            <person name="Serrano A."/>
            <person name="Linde D."/>
            <person name="Babiker R."/>
            <person name="Drula E."/>
            <person name="Ayuso-Fernandez I."/>
            <person name="Pacheco R."/>
            <person name="Padilla G."/>
            <person name="Ferreira P."/>
            <person name="Barriuso J."/>
            <person name="Kellner H."/>
            <person name="Castanera R."/>
            <person name="Alfaro M."/>
            <person name="Ramirez L."/>
            <person name="Pisabarro A.G."/>
            <person name="Kuo A."/>
            <person name="Tritt A."/>
            <person name="Lipzen A."/>
            <person name="He G."/>
            <person name="Yan M."/>
            <person name="Ng V."/>
            <person name="Cullen D."/>
            <person name="Martin F."/>
            <person name="Rosso M.-N."/>
            <person name="Henrissat B."/>
            <person name="Hibbett D."/>
            <person name="Martinez A.T."/>
            <person name="Grigoriev I.V."/>
        </authorList>
    </citation>
    <scope>NUCLEOTIDE SEQUENCE</scope>
    <source>
        <strain evidence="1">AH 44721</strain>
    </source>
</reference>
<accession>A0A9P5NK28</accession>
<evidence type="ECO:0000313" key="1">
    <source>
        <dbReference type="EMBL" id="KAF8891597.1"/>
    </source>
</evidence>
<evidence type="ECO:0000313" key="2">
    <source>
        <dbReference type="Proteomes" id="UP000724874"/>
    </source>
</evidence>
<dbReference type="EMBL" id="JADNYJ010000071">
    <property type="protein sequence ID" value="KAF8891597.1"/>
    <property type="molecule type" value="Genomic_DNA"/>
</dbReference>
<protein>
    <submittedName>
        <fullName evidence="1">Uncharacterized protein</fullName>
    </submittedName>
</protein>
<organism evidence="1 2">
    <name type="scientific">Gymnopilus junonius</name>
    <name type="common">Spectacular rustgill mushroom</name>
    <name type="synonym">Gymnopilus spectabilis subsp. junonius</name>
    <dbReference type="NCBI Taxonomy" id="109634"/>
    <lineage>
        <taxon>Eukaryota</taxon>
        <taxon>Fungi</taxon>
        <taxon>Dikarya</taxon>
        <taxon>Basidiomycota</taxon>
        <taxon>Agaricomycotina</taxon>
        <taxon>Agaricomycetes</taxon>
        <taxon>Agaricomycetidae</taxon>
        <taxon>Agaricales</taxon>
        <taxon>Agaricineae</taxon>
        <taxon>Hymenogastraceae</taxon>
        <taxon>Gymnopilus</taxon>
    </lineage>
</organism>
<proteinExistence type="predicted"/>
<sequence length="120" mass="13792">MAPTDETIPSQPLRPLSRYPKPAAWGFLLDDHHIASLLKEQYDAICAGPEDISIQSSKYMKICEDFYSELINKCNEITKDEPRATHRFVRVKGQSYEENAIAFTWHTRPDDKLIPSPEKV</sequence>
<keyword evidence="2" id="KW-1185">Reference proteome</keyword>
<comment type="caution">
    <text evidence="1">The sequence shown here is derived from an EMBL/GenBank/DDBJ whole genome shotgun (WGS) entry which is preliminary data.</text>
</comment>
<gene>
    <name evidence="1" type="ORF">CPB84DRAFT_1848891</name>
</gene>
<dbReference type="AlphaFoldDB" id="A0A9P5NK28"/>
<dbReference type="Proteomes" id="UP000724874">
    <property type="component" value="Unassembled WGS sequence"/>
</dbReference>